<evidence type="ECO:0000313" key="2">
    <source>
        <dbReference type="EMBL" id="SEH79553.1"/>
    </source>
</evidence>
<dbReference type="AlphaFoldDB" id="A0A1H6L0R2"/>
<dbReference type="InterPro" id="IPR025474">
    <property type="entry name" value="DUF4325"/>
</dbReference>
<protein>
    <recommendedName>
        <fullName evidence="1">DUF4325 domain-containing protein</fullName>
    </recommendedName>
</protein>
<feature type="domain" description="DUF4325" evidence="1">
    <location>
        <begin position="33"/>
        <end position="95"/>
    </location>
</feature>
<dbReference type="OrthoDB" id="1551124at2"/>
<sequence>MFNKTGNHMNISIAKEFSDVPSGRYYADGEWTGEKFRTEYLAPKLKKADRQHPVIVNINDTEGYGSSFLEEAFGGLVRKENFSQDELNKILKIEANDTYRIYKETILEYIAEAK</sequence>
<name>A0A1H6L0R2_9GAMM</name>
<accession>A0A1H6L0R2</accession>
<organism evidence="2 3">
    <name type="scientific">Bathymodiolus azoricus thioautotrophic gill symbiont</name>
    <dbReference type="NCBI Taxonomy" id="235205"/>
    <lineage>
        <taxon>Bacteria</taxon>
        <taxon>Pseudomonadati</taxon>
        <taxon>Pseudomonadota</taxon>
        <taxon>Gammaproteobacteria</taxon>
        <taxon>sulfur-oxidizing symbionts</taxon>
    </lineage>
</organism>
<evidence type="ECO:0000259" key="1">
    <source>
        <dbReference type="Pfam" id="PF14213"/>
    </source>
</evidence>
<reference evidence="3" key="1">
    <citation type="submission" date="2016-06" db="EMBL/GenBank/DDBJ databases">
        <authorList>
            <person name="Petersen J."/>
            <person name="Sayavedra L."/>
        </authorList>
    </citation>
    <scope>NUCLEOTIDE SEQUENCE [LARGE SCALE GENOMIC DNA]</scope>
    <source>
        <strain evidence="3">BazSymA</strain>
    </source>
</reference>
<evidence type="ECO:0000313" key="3">
    <source>
        <dbReference type="Proteomes" id="UP000198988"/>
    </source>
</evidence>
<dbReference type="EMBL" id="CDSC02000212">
    <property type="protein sequence ID" value="SEH79553.1"/>
    <property type="molecule type" value="Genomic_DNA"/>
</dbReference>
<dbReference type="Pfam" id="PF14213">
    <property type="entry name" value="DUF4325"/>
    <property type="match status" value="1"/>
</dbReference>
<gene>
    <name evidence="2" type="ORF">BAZSYMA_ACONTIG02717_1</name>
</gene>
<proteinExistence type="predicted"/>
<dbReference type="Proteomes" id="UP000198988">
    <property type="component" value="Unassembled WGS sequence"/>
</dbReference>